<gene>
    <name evidence="2" type="ORF">AUO94_03185</name>
</gene>
<evidence type="ECO:0000313" key="3">
    <source>
        <dbReference type="Proteomes" id="UP000065533"/>
    </source>
</evidence>
<dbReference type="InterPro" id="IPR050270">
    <property type="entry name" value="DegV_domain_contain"/>
</dbReference>
<organism evidence="2 3">
    <name type="scientific">Planococcus kocurii</name>
    <dbReference type="NCBI Taxonomy" id="1374"/>
    <lineage>
        <taxon>Bacteria</taxon>
        <taxon>Bacillati</taxon>
        <taxon>Bacillota</taxon>
        <taxon>Bacilli</taxon>
        <taxon>Bacillales</taxon>
        <taxon>Caryophanaceae</taxon>
        <taxon>Planococcus</taxon>
    </lineage>
</organism>
<dbReference type="RefSeq" id="WP_058384382.1">
    <property type="nucleotide sequence ID" value="NZ_CP013661.2"/>
</dbReference>
<dbReference type="InterPro" id="IPR043168">
    <property type="entry name" value="DegV_C"/>
</dbReference>
<keyword evidence="1" id="KW-0446">Lipid-binding</keyword>
<evidence type="ECO:0000313" key="2">
    <source>
        <dbReference type="EMBL" id="ALS77708.1"/>
    </source>
</evidence>
<protein>
    <submittedName>
        <fullName evidence="2">Fatty acid-binding protein DegV</fullName>
    </submittedName>
</protein>
<evidence type="ECO:0000256" key="1">
    <source>
        <dbReference type="ARBA" id="ARBA00023121"/>
    </source>
</evidence>
<dbReference type="EMBL" id="CP013661">
    <property type="protein sequence ID" value="ALS77708.1"/>
    <property type="molecule type" value="Genomic_DNA"/>
</dbReference>
<reference evidence="2" key="1">
    <citation type="submission" date="2016-01" db="EMBL/GenBank/DDBJ databases">
        <title>Complete genome of Planococcus kocurri type strain.</title>
        <authorList>
            <person name="See-Too W.S."/>
        </authorList>
    </citation>
    <scope>NUCLEOTIDE SEQUENCE [LARGE SCALE GENOMIC DNA]</scope>
    <source>
        <strain evidence="2">ATCC 43650</strain>
    </source>
</reference>
<dbReference type="Gene3D" id="3.30.1180.10">
    <property type="match status" value="1"/>
</dbReference>
<accession>A0ABN4JS13</accession>
<dbReference type="PANTHER" id="PTHR33434:SF2">
    <property type="entry name" value="FATTY ACID-BINDING PROTEIN TM_1468"/>
    <property type="match status" value="1"/>
</dbReference>
<dbReference type="SUPFAM" id="SSF82549">
    <property type="entry name" value="DAK1/DegV-like"/>
    <property type="match status" value="1"/>
</dbReference>
<dbReference type="Pfam" id="PF02645">
    <property type="entry name" value="DegV"/>
    <property type="match status" value="1"/>
</dbReference>
<proteinExistence type="predicted"/>
<name>A0ABN4JS13_9BACL</name>
<dbReference type="NCBIfam" id="TIGR00762">
    <property type="entry name" value="DegV"/>
    <property type="match status" value="1"/>
</dbReference>
<sequence length="287" mass="31876">MKKPIAWIMDTTGFVTEEFKAHPDVYIVPLNIHFGTEEFVDDGIDLTNDELYKRIKEATSFPKTSQPSAGKFAELYDKLKNDYECAIAVHASTKLSGTIASSTAGAEMSDFKIYAIDSLALSYGLSGLIERGLTLEKQGLEAMEIAQRLEKETADFRNYILIGNLSQLYKGGRMSGAQYYLGSLLQIKPIVQLTPDGELKPIDKVRSHKKAIQYLINHAKKDHDEYGVQRFQIMHGHVMKEAESLKQELLKEIPAAAILIGDLSSSLAVHAGEGTVALQWRKPVLSN</sequence>
<dbReference type="Proteomes" id="UP000065533">
    <property type="component" value="Chromosome"/>
</dbReference>
<dbReference type="InterPro" id="IPR003797">
    <property type="entry name" value="DegV"/>
</dbReference>
<dbReference type="Gene3D" id="3.40.50.10170">
    <property type="match status" value="1"/>
</dbReference>
<dbReference type="PANTHER" id="PTHR33434">
    <property type="entry name" value="DEGV DOMAIN-CONTAINING PROTEIN DR_1986-RELATED"/>
    <property type="match status" value="1"/>
</dbReference>
<keyword evidence="3" id="KW-1185">Reference proteome</keyword>
<dbReference type="PROSITE" id="PS51482">
    <property type="entry name" value="DEGV"/>
    <property type="match status" value="1"/>
</dbReference>